<name>A0A939G6R2_9BACT</name>
<dbReference type="Proteomes" id="UP000664795">
    <property type="component" value="Unassembled WGS sequence"/>
</dbReference>
<keyword evidence="3" id="KW-1185">Reference proteome</keyword>
<evidence type="ECO:0000313" key="3">
    <source>
        <dbReference type="Proteomes" id="UP000664795"/>
    </source>
</evidence>
<evidence type="ECO:0000313" key="2">
    <source>
        <dbReference type="EMBL" id="MBO0932060.1"/>
    </source>
</evidence>
<dbReference type="InterPro" id="IPR002716">
    <property type="entry name" value="PIN_dom"/>
</dbReference>
<feature type="domain" description="PIN" evidence="1">
    <location>
        <begin position="18"/>
        <end position="122"/>
    </location>
</feature>
<gene>
    <name evidence="2" type="ORF">J2I48_13700</name>
</gene>
<reference evidence="2 3" key="1">
    <citation type="submission" date="2021-03" db="EMBL/GenBank/DDBJ databases">
        <title>Fibrella sp. HMF5036 genome sequencing and assembly.</title>
        <authorList>
            <person name="Kang H."/>
            <person name="Kim H."/>
            <person name="Bae S."/>
            <person name="Joh K."/>
        </authorList>
    </citation>
    <scope>NUCLEOTIDE SEQUENCE [LARGE SCALE GENOMIC DNA]</scope>
    <source>
        <strain evidence="2 3">HMF5036</strain>
    </source>
</reference>
<dbReference type="Gene3D" id="3.40.50.1010">
    <property type="entry name" value="5'-nuclease"/>
    <property type="match status" value="1"/>
</dbReference>
<accession>A0A939G6R2</accession>
<organism evidence="2 3">
    <name type="scientific">Fibrella aquatilis</name>
    <dbReference type="NCBI Taxonomy" id="2817059"/>
    <lineage>
        <taxon>Bacteria</taxon>
        <taxon>Pseudomonadati</taxon>
        <taxon>Bacteroidota</taxon>
        <taxon>Cytophagia</taxon>
        <taxon>Cytophagales</taxon>
        <taxon>Spirosomataceae</taxon>
        <taxon>Fibrella</taxon>
    </lineage>
</organism>
<dbReference type="Pfam" id="PF01850">
    <property type="entry name" value="PIN"/>
    <property type="match status" value="1"/>
</dbReference>
<comment type="caution">
    <text evidence="2">The sequence shown here is derived from an EMBL/GenBank/DDBJ whole genome shotgun (WGS) entry which is preliminary data.</text>
</comment>
<dbReference type="RefSeq" id="WP_207336031.1">
    <property type="nucleotide sequence ID" value="NZ_JAFMYU010000010.1"/>
</dbReference>
<protein>
    <submittedName>
        <fullName evidence="2">PIN domain-containing protein</fullName>
    </submittedName>
</protein>
<sequence>MIYDTNLIIRYVRNQTMLPIRVVIPIVVAGELEALALKNDWGYQKVKFLQHLIDSYPVADLNREVTRVYAEIDAYSQGKSKQMPLPAGITARNMGKNDLWIAAIALYLDMELHTADGDFDHLVHNGLKLIKHNA</sequence>
<dbReference type="AlphaFoldDB" id="A0A939G6R2"/>
<proteinExistence type="predicted"/>
<dbReference type="EMBL" id="JAFMYU010000010">
    <property type="protein sequence ID" value="MBO0932060.1"/>
    <property type="molecule type" value="Genomic_DNA"/>
</dbReference>
<dbReference type="SUPFAM" id="SSF88723">
    <property type="entry name" value="PIN domain-like"/>
    <property type="match status" value="1"/>
</dbReference>
<dbReference type="InterPro" id="IPR029060">
    <property type="entry name" value="PIN-like_dom_sf"/>
</dbReference>
<evidence type="ECO:0000259" key="1">
    <source>
        <dbReference type="Pfam" id="PF01850"/>
    </source>
</evidence>